<dbReference type="EMBL" id="BGPR01000042">
    <property type="protein sequence ID" value="GBL85322.1"/>
    <property type="molecule type" value="Genomic_DNA"/>
</dbReference>
<protein>
    <submittedName>
        <fullName evidence="1">Uncharacterized protein</fullName>
    </submittedName>
</protein>
<dbReference type="AlphaFoldDB" id="A0A4Y2AZ03"/>
<reference evidence="1 2" key="1">
    <citation type="journal article" date="2019" name="Sci. Rep.">
        <title>Orb-weaving spider Araneus ventricosus genome elucidates the spidroin gene catalogue.</title>
        <authorList>
            <person name="Kono N."/>
            <person name="Nakamura H."/>
            <person name="Ohtoshi R."/>
            <person name="Moran D.A.P."/>
            <person name="Shinohara A."/>
            <person name="Yoshida Y."/>
            <person name="Fujiwara M."/>
            <person name="Mori M."/>
            <person name="Tomita M."/>
            <person name="Arakawa K."/>
        </authorList>
    </citation>
    <scope>NUCLEOTIDE SEQUENCE [LARGE SCALE GENOMIC DNA]</scope>
</reference>
<proteinExistence type="predicted"/>
<organism evidence="1 2">
    <name type="scientific">Araneus ventricosus</name>
    <name type="common">Orbweaver spider</name>
    <name type="synonym">Epeira ventricosa</name>
    <dbReference type="NCBI Taxonomy" id="182803"/>
    <lineage>
        <taxon>Eukaryota</taxon>
        <taxon>Metazoa</taxon>
        <taxon>Ecdysozoa</taxon>
        <taxon>Arthropoda</taxon>
        <taxon>Chelicerata</taxon>
        <taxon>Arachnida</taxon>
        <taxon>Araneae</taxon>
        <taxon>Araneomorphae</taxon>
        <taxon>Entelegynae</taxon>
        <taxon>Araneoidea</taxon>
        <taxon>Araneidae</taxon>
        <taxon>Araneus</taxon>
    </lineage>
</organism>
<accession>A0A4Y2AZ03</accession>
<name>A0A4Y2AZ03_ARAVE</name>
<evidence type="ECO:0000313" key="1">
    <source>
        <dbReference type="EMBL" id="GBL85322.1"/>
    </source>
</evidence>
<gene>
    <name evidence="1" type="ORF">AVEN_222777_1</name>
</gene>
<keyword evidence="2" id="KW-1185">Reference proteome</keyword>
<comment type="caution">
    <text evidence="1">The sequence shown here is derived from an EMBL/GenBank/DDBJ whole genome shotgun (WGS) entry which is preliminary data.</text>
</comment>
<evidence type="ECO:0000313" key="2">
    <source>
        <dbReference type="Proteomes" id="UP000499080"/>
    </source>
</evidence>
<dbReference type="Proteomes" id="UP000499080">
    <property type="component" value="Unassembled WGS sequence"/>
</dbReference>
<sequence>MPKGSFNDFHFFKHTHDILCTVKIFLQMVILPVSTKIKIIGPQWWPGGKSTRGRRVPGSKPDYTEEPPCKRVWSTLNPSGTNLLPLIRFGEEVPARMYVLVI</sequence>